<evidence type="ECO:0000313" key="2">
    <source>
        <dbReference type="EMBL" id="TYS00726.1"/>
    </source>
</evidence>
<gene>
    <name evidence="2" type="ORF">FZC84_04305</name>
</gene>
<keyword evidence="1" id="KW-0812">Transmembrane</keyword>
<protein>
    <recommendedName>
        <fullName evidence="4">Type II secretion system protein</fullName>
    </recommendedName>
</protein>
<sequence>MLNNEEGFGTAEALVAISSIFVVVLTFVPFIIDLVADLEEKESALTAARILYEHLEEDLFSGSTASHLYERDGRLYEIVNNTETGTLCIKYQEYFGGRQSFCLSKDVRG</sequence>
<dbReference type="RefSeq" id="WP_113930856.1">
    <property type="nucleotide sequence ID" value="NZ_VTEG01000002.1"/>
</dbReference>
<evidence type="ECO:0008006" key="4">
    <source>
        <dbReference type="Google" id="ProtNLM"/>
    </source>
</evidence>
<feature type="transmembrane region" description="Helical" evidence="1">
    <location>
        <begin position="13"/>
        <end position="36"/>
    </location>
</feature>
<keyword evidence="1" id="KW-0472">Membrane</keyword>
<dbReference type="Proteomes" id="UP000325182">
    <property type="component" value="Unassembled WGS sequence"/>
</dbReference>
<keyword evidence="1" id="KW-1133">Transmembrane helix</keyword>
<evidence type="ECO:0000256" key="1">
    <source>
        <dbReference type="SAM" id="Phobius"/>
    </source>
</evidence>
<name>A0A5D4MIC6_9BACI</name>
<accession>A0A5D4MIC6</accession>
<dbReference type="EMBL" id="VTEG01000002">
    <property type="protein sequence ID" value="TYS00726.1"/>
    <property type="molecule type" value="Genomic_DNA"/>
</dbReference>
<dbReference type="AlphaFoldDB" id="A0A5D4MIC6"/>
<comment type="caution">
    <text evidence="2">The sequence shown here is derived from an EMBL/GenBank/DDBJ whole genome shotgun (WGS) entry which is preliminary data.</text>
</comment>
<organism evidence="2 3">
    <name type="scientific">Rossellomorea vietnamensis</name>
    <dbReference type="NCBI Taxonomy" id="218284"/>
    <lineage>
        <taxon>Bacteria</taxon>
        <taxon>Bacillati</taxon>
        <taxon>Bacillota</taxon>
        <taxon>Bacilli</taxon>
        <taxon>Bacillales</taxon>
        <taxon>Bacillaceae</taxon>
        <taxon>Rossellomorea</taxon>
    </lineage>
</organism>
<reference evidence="2 3" key="1">
    <citation type="submission" date="2019-08" db="EMBL/GenBank/DDBJ databases">
        <title>Bacillus genomes from the desert of Cuatro Cienegas, Coahuila.</title>
        <authorList>
            <person name="Olmedo-Alvarez G."/>
        </authorList>
    </citation>
    <scope>NUCLEOTIDE SEQUENCE [LARGE SCALE GENOMIC DNA]</scope>
    <source>
        <strain evidence="2 3">CH128b_4D</strain>
    </source>
</reference>
<proteinExistence type="predicted"/>
<evidence type="ECO:0000313" key="3">
    <source>
        <dbReference type="Proteomes" id="UP000325182"/>
    </source>
</evidence>